<feature type="repeat" description="ANK" evidence="2">
    <location>
        <begin position="737"/>
        <end position="766"/>
    </location>
</feature>
<feature type="domain" description="Nephrocystin 3-like N-terminal" evidence="4">
    <location>
        <begin position="212"/>
        <end position="377"/>
    </location>
</feature>
<dbReference type="PRINTS" id="PR01415">
    <property type="entry name" value="ANKYRIN"/>
</dbReference>
<feature type="repeat" description="ANK" evidence="2">
    <location>
        <begin position="702"/>
        <end position="734"/>
    </location>
</feature>
<evidence type="ECO:0000256" key="2">
    <source>
        <dbReference type="PROSITE-ProRule" id="PRU00023"/>
    </source>
</evidence>
<sequence>MDPFSLIVGISGLVALSASVLKLTRQYFHGIKHAGDAASELQLLHDVLCRLDEFLRSDSAKRQSFDDTSVLVSSTNACRTKLEVLCKKLDAATKGRLLRASWPLNEKEHRQSVQELRTITQCIHFAITIDECALLSKTSEEVTEVLRKHLETFQTLTEISHSTTSLKLAVEEQTRILQDDHKIQEREKILHWISTSDNESKHNAIRTPRVAGTGEWLMDTEEFKTWRMSVESPSVLWCHGIQGSGKSVMTSLVIDRLRDDYVGQKVATAFVYFDYRDWGSQSLENVVASLLRQVASQKSALPISLFELYTRLREQNRKPQVQDLELTLLHVCQDFDQVFIPIDALDECDETMRRKHFLPFLATLQRIPRIRMFVTSRPYPEDVRKVLDPFPQISVQASDADLRKYLRRRIEDSGNADIIDEGFRQQLIETVAKGAQKMFLLPALQIQSIVNEPTTADMEDAIETMPHDLHQAFYQTLTRIQSQSEGRKRLGMNVLMWISHAQCSLTVAELSEAMAVKLGHTVLNPRRRPSQNMMIECCMGLVTVDRESSSIRLVHYALQEFFRDQREELFLSGEDQIADICIGYLLFDELVRGCCEAEAEILRLMKDFPLLRYASSYWGHHVRLSHCDRIYGLALELVHSPPRRALSIQIQRFSQGYRALYWEPDEVTSLNAFQYACAFGLERAICSMLESEEIDVDAATHIGTTALIRAASSGHMDLVKLLMSRGADPTKANWYGSALHCAAEAGQCESIRFLLNSGMNVNLRDDFGRTPLHCATDQRHISAIELLLDMGADPNTRDHEGIMVLHEAAQMEDERLMRRLLRDERVDISATTVRGKTALHCAAEGGHAEIVRMLLDVGVGIDATFVGGYTALHLAAWWGREDVVRLLVEAGANVNAKSDEKTTARYFAAAAKHESIHKLLIEHGAEKGVFEYVVSDSESAGEDDVTCRYEFEN</sequence>
<dbReference type="Gene3D" id="3.40.50.300">
    <property type="entry name" value="P-loop containing nucleotide triphosphate hydrolases"/>
    <property type="match status" value="1"/>
</dbReference>
<dbReference type="PROSITE" id="PS50297">
    <property type="entry name" value="ANK_REP_REGION"/>
    <property type="match status" value="5"/>
</dbReference>
<feature type="domain" description="GPI inositol-deacylase winged helix" evidence="3">
    <location>
        <begin position="484"/>
        <end position="564"/>
    </location>
</feature>
<feature type="repeat" description="ANK" evidence="2">
    <location>
        <begin position="834"/>
        <end position="866"/>
    </location>
</feature>
<dbReference type="Proteomes" id="UP000664534">
    <property type="component" value="Unassembled WGS sequence"/>
</dbReference>
<feature type="repeat" description="ANK" evidence="2">
    <location>
        <begin position="867"/>
        <end position="899"/>
    </location>
</feature>
<dbReference type="Pfam" id="PF22939">
    <property type="entry name" value="WHD_GPIID"/>
    <property type="match status" value="1"/>
</dbReference>
<proteinExistence type="predicted"/>
<dbReference type="SMART" id="SM00248">
    <property type="entry name" value="ANK"/>
    <property type="match status" value="8"/>
</dbReference>
<keyword evidence="1" id="KW-0677">Repeat</keyword>
<evidence type="ECO:0000313" key="6">
    <source>
        <dbReference type="Proteomes" id="UP000664534"/>
    </source>
</evidence>
<keyword evidence="2" id="KW-0040">ANK repeat</keyword>
<dbReference type="SUPFAM" id="SSF48403">
    <property type="entry name" value="Ankyrin repeat"/>
    <property type="match status" value="1"/>
</dbReference>
<evidence type="ECO:0000256" key="1">
    <source>
        <dbReference type="ARBA" id="ARBA00022737"/>
    </source>
</evidence>
<accession>A0A8H3FGC1</accession>
<comment type="caution">
    <text evidence="5">The sequence shown here is derived from an EMBL/GenBank/DDBJ whole genome shotgun (WGS) entry which is preliminary data.</text>
</comment>
<dbReference type="InterPro" id="IPR036770">
    <property type="entry name" value="Ankyrin_rpt-contain_sf"/>
</dbReference>
<feature type="repeat" description="ANK" evidence="2">
    <location>
        <begin position="767"/>
        <end position="799"/>
    </location>
</feature>
<dbReference type="InterPro" id="IPR056884">
    <property type="entry name" value="NPHP3-like_N"/>
</dbReference>
<dbReference type="Pfam" id="PF24883">
    <property type="entry name" value="NPHP3_N"/>
    <property type="match status" value="1"/>
</dbReference>
<dbReference type="AlphaFoldDB" id="A0A8H3FGC1"/>
<keyword evidence="6" id="KW-1185">Reference proteome</keyword>
<dbReference type="InterPro" id="IPR054471">
    <property type="entry name" value="GPIID_WHD"/>
</dbReference>
<protein>
    <recommendedName>
        <fullName evidence="7">NACHT domain-containing protein</fullName>
    </recommendedName>
</protein>
<dbReference type="EMBL" id="CAJPDT010000035">
    <property type="protein sequence ID" value="CAF9924064.1"/>
    <property type="molecule type" value="Genomic_DNA"/>
</dbReference>
<dbReference type="InterPro" id="IPR027417">
    <property type="entry name" value="P-loop_NTPase"/>
</dbReference>
<evidence type="ECO:0000259" key="3">
    <source>
        <dbReference type="Pfam" id="PF22939"/>
    </source>
</evidence>
<dbReference type="OrthoDB" id="448455at2759"/>
<dbReference type="PANTHER" id="PTHR10039:SF16">
    <property type="entry name" value="GPI INOSITOL-DEACYLASE"/>
    <property type="match status" value="1"/>
</dbReference>
<organism evidence="5 6">
    <name type="scientific">Imshaugia aleurites</name>
    <dbReference type="NCBI Taxonomy" id="172621"/>
    <lineage>
        <taxon>Eukaryota</taxon>
        <taxon>Fungi</taxon>
        <taxon>Dikarya</taxon>
        <taxon>Ascomycota</taxon>
        <taxon>Pezizomycotina</taxon>
        <taxon>Lecanoromycetes</taxon>
        <taxon>OSLEUM clade</taxon>
        <taxon>Lecanoromycetidae</taxon>
        <taxon>Lecanorales</taxon>
        <taxon>Lecanorineae</taxon>
        <taxon>Parmeliaceae</taxon>
        <taxon>Imshaugia</taxon>
    </lineage>
</organism>
<dbReference type="Gene3D" id="1.25.40.20">
    <property type="entry name" value="Ankyrin repeat-containing domain"/>
    <property type="match status" value="2"/>
</dbReference>
<evidence type="ECO:0008006" key="7">
    <source>
        <dbReference type="Google" id="ProtNLM"/>
    </source>
</evidence>
<dbReference type="Pfam" id="PF12796">
    <property type="entry name" value="Ank_2"/>
    <property type="match status" value="3"/>
</dbReference>
<name>A0A8H3FGC1_9LECA</name>
<dbReference type="PANTHER" id="PTHR10039">
    <property type="entry name" value="AMELOGENIN"/>
    <property type="match status" value="1"/>
</dbReference>
<reference evidence="5" key="1">
    <citation type="submission" date="2021-03" db="EMBL/GenBank/DDBJ databases">
        <authorList>
            <person name="Tagirdzhanova G."/>
        </authorList>
    </citation>
    <scope>NUCLEOTIDE SEQUENCE</scope>
</reference>
<gene>
    <name evidence="5" type="ORF">IMSHALPRED_006078</name>
</gene>
<dbReference type="InterPro" id="IPR002110">
    <property type="entry name" value="Ankyrin_rpt"/>
</dbReference>
<evidence type="ECO:0000259" key="4">
    <source>
        <dbReference type="Pfam" id="PF24883"/>
    </source>
</evidence>
<dbReference type="PROSITE" id="PS50088">
    <property type="entry name" value="ANK_REPEAT"/>
    <property type="match status" value="5"/>
</dbReference>
<evidence type="ECO:0000313" key="5">
    <source>
        <dbReference type="EMBL" id="CAF9924064.1"/>
    </source>
</evidence>